<accession>A0A0U9HI29</accession>
<evidence type="ECO:0000313" key="14">
    <source>
        <dbReference type="EMBL" id="GAQ77978.1"/>
    </source>
</evidence>
<dbReference type="GO" id="GO:0005634">
    <property type="term" value="C:nucleus"/>
    <property type="evidence" value="ECO:0000318"/>
    <property type="project" value="GO_Central"/>
</dbReference>
<dbReference type="Pfam" id="PF02146">
    <property type="entry name" value="SIR2"/>
    <property type="match status" value="2"/>
</dbReference>
<dbReference type="STRING" id="105231.A0A0U9HI29"/>
<organism evidence="14 15">
    <name type="scientific">Klebsormidium nitens</name>
    <name type="common">Green alga</name>
    <name type="synonym">Ulothrix nitens</name>
    <dbReference type="NCBI Taxonomy" id="105231"/>
    <lineage>
        <taxon>Eukaryota</taxon>
        <taxon>Viridiplantae</taxon>
        <taxon>Streptophyta</taxon>
        <taxon>Klebsormidiophyceae</taxon>
        <taxon>Klebsormidiales</taxon>
        <taxon>Klebsormidiaceae</taxon>
        <taxon>Klebsormidium</taxon>
    </lineage>
</organism>
<dbReference type="GO" id="GO:0140861">
    <property type="term" value="P:DNA repair-dependent chromatin remodeling"/>
    <property type="evidence" value="ECO:0000318"/>
    <property type="project" value="GO_Central"/>
</dbReference>
<dbReference type="Proteomes" id="UP000054558">
    <property type="component" value="Unassembled WGS sequence"/>
</dbReference>
<evidence type="ECO:0000256" key="7">
    <source>
        <dbReference type="ARBA" id="ARBA00023027"/>
    </source>
</evidence>
<dbReference type="PROSITE" id="PS50305">
    <property type="entry name" value="SIRTUIN"/>
    <property type="match status" value="1"/>
</dbReference>
<feature type="region of interest" description="Disordered" evidence="12">
    <location>
        <begin position="207"/>
        <end position="351"/>
    </location>
</feature>
<feature type="binding site" evidence="11">
    <location>
        <position position="356"/>
    </location>
    <ligand>
        <name>Zn(2+)</name>
        <dbReference type="ChEBI" id="CHEBI:29105"/>
    </ligand>
</feature>
<feature type="compositionally biased region" description="Basic and acidic residues" evidence="12">
    <location>
        <begin position="229"/>
        <end position="252"/>
    </location>
</feature>
<reference evidence="14 15" key="1">
    <citation type="journal article" date="2014" name="Nat. Commun.">
        <title>Klebsormidium flaccidum genome reveals primary factors for plant terrestrial adaptation.</title>
        <authorList>
            <person name="Hori K."/>
            <person name="Maruyama F."/>
            <person name="Fujisawa T."/>
            <person name="Togashi T."/>
            <person name="Yamamoto N."/>
            <person name="Seo M."/>
            <person name="Sato S."/>
            <person name="Yamada T."/>
            <person name="Mori H."/>
            <person name="Tajima N."/>
            <person name="Moriyama T."/>
            <person name="Ikeuchi M."/>
            <person name="Watanabe M."/>
            <person name="Wada H."/>
            <person name="Kobayashi K."/>
            <person name="Saito M."/>
            <person name="Masuda T."/>
            <person name="Sasaki-Sekimoto Y."/>
            <person name="Mashiguchi K."/>
            <person name="Awai K."/>
            <person name="Shimojima M."/>
            <person name="Masuda S."/>
            <person name="Iwai M."/>
            <person name="Nobusawa T."/>
            <person name="Narise T."/>
            <person name="Kondo S."/>
            <person name="Saito H."/>
            <person name="Sato R."/>
            <person name="Murakawa M."/>
            <person name="Ihara Y."/>
            <person name="Oshima-Yamada Y."/>
            <person name="Ohtaka K."/>
            <person name="Satoh M."/>
            <person name="Sonobe K."/>
            <person name="Ishii M."/>
            <person name="Ohtani R."/>
            <person name="Kanamori-Sato M."/>
            <person name="Honoki R."/>
            <person name="Miyazaki D."/>
            <person name="Mochizuki H."/>
            <person name="Umetsu J."/>
            <person name="Higashi K."/>
            <person name="Shibata D."/>
            <person name="Kamiya Y."/>
            <person name="Sato N."/>
            <person name="Nakamura Y."/>
            <person name="Tabata S."/>
            <person name="Ida S."/>
            <person name="Kurokawa K."/>
            <person name="Ohta H."/>
        </authorList>
    </citation>
    <scope>NUCLEOTIDE SEQUENCE [LARGE SCALE GENOMIC DNA]</scope>
    <source>
        <strain evidence="14 15">NIES-2285</strain>
    </source>
</reference>
<evidence type="ECO:0000259" key="13">
    <source>
        <dbReference type="PROSITE" id="PS50305"/>
    </source>
</evidence>
<dbReference type="SUPFAM" id="SSF52467">
    <property type="entry name" value="DHS-like NAD/FAD-binding domain"/>
    <property type="match status" value="1"/>
</dbReference>
<keyword evidence="7" id="KW-0520">NAD</keyword>
<dbReference type="OrthoDB" id="424302at2759"/>
<evidence type="ECO:0000256" key="1">
    <source>
        <dbReference type="ARBA" id="ARBA00001947"/>
    </source>
</evidence>
<dbReference type="EMBL" id="DF236955">
    <property type="protein sequence ID" value="GAQ77978.1"/>
    <property type="molecule type" value="Genomic_DNA"/>
</dbReference>
<evidence type="ECO:0000256" key="5">
    <source>
        <dbReference type="ARBA" id="ARBA00022723"/>
    </source>
</evidence>
<dbReference type="GO" id="GO:0017136">
    <property type="term" value="F:histone deacetylase activity, NAD-dependent"/>
    <property type="evidence" value="ECO:0000318"/>
    <property type="project" value="GO_Central"/>
</dbReference>
<dbReference type="InterPro" id="IPR050134">
    <property type="entry name" value="NAD-dep_sirtuin_deacylases"/>
</dbReference>
<evidence type="ECO:0000256" key="3">
    <source>
        <dbReference type="ARBA" id="ARBA00022553"/>
    </source>
</evidence>
<proteinExistence type="inferred from homology"/>
<feature type="compositionally biased region" description="Basic and acidic residues" evidence="12">
    <location>
        <begin position="339"/>
        <end position="350"/>
    </location>
</feature>
<feature type="domain" description="Deacetylase sirtuin-type" evidence="13">
    <location>
        <begin position="47"/>
        <end position="447"/>
    </location>
</feature>
<evidence type="ECO:0000256" key="2">
    <source>
        <dbReference type="ARBA" id="ARBA00012928"/>
    </source>
</evidence>
<evidence type="ECO:0000256" key="8">
    <source>
        <dbReference type="ARBA" id="ARBA00038170"/>
    </source>
</evidence>
<keyword evidence="4" id="KW-0808">Transferase</keyword>
<dbReference type="Gene3D" id="3.40.50.1220">
    <property type="entry name" value="TPP-binding domain"/>
    <property type="match status" value="2"/>
</dbReference>
<feature type="compositionally biased region" description="Basic and acidic residues" evidence="12">
    <location>
        <begin position="37"/>
        <end position="46"/>
    </location>
</feature>
<protein>
    <recommendedName>
        <fullName evidence="2">protein acetyllysine N-acetyltransferase</fullName>
        <ecNumber evidence="2">2.3.1.286</ecNumber>
    </recommendedName>
    <alternativeName>
        <fullName evidence="10">Regulatory protein SIR2 homolog 7</fullName>
    </alternativeName>
    <alternativeName>
        <fullName evidence="9">SIR2-like protein 7</fullName>
    </alternativeName>
</protein>
<comment type="cofactor">
    <cofactor evidence="1">
        <name>Zn(2+)</name>
        <dbReference type="ChEBI" id="CHEBI:29105"/>
    </cofactor>
</comment>
<dbReference type="GO" id="GO:0046872">
    <property type="term" value="F:metal ion binding"/>
    <property type="evidence" value="ECO:0007669"/>
    <property type="project" value="UniProtKB-KW"/>
</dbReference>
<dbReference type="AlphaFoldDB" id="A0A0U9HI29"/>
<gene>
    <name evidence="14" type="ORF">KFL_000060430</name>
</gene>
<evidence type="ECO:0000256" key="6">
    <source>
        <dbReference type="ARBA" id="ARBA00022833"/>
    </source>
</evidence>
<evidence type="ECO:0000256" key="9">
    <source>
        <dbReference type="ARBA" id="ARBA00041832"/>
    </source>
</evidence>
<dbReference type="InterPro" id="IPR029035">
    <property type="entry name" value="DHS-like_NAD/FAD-binding_dom"/>
</dbReference>
<name>A0A0U9HI29_KLENI</name>
<feature type="compositionally biased region" description="Basic and acidic residues" evidence="12">
    <location>
        <begin position="306"/>
        <end position="323"/>
    </location>
</feature>
<feature type="region of interest" description="Disordered" evidence="12">
    <location>
        <begin position="25"/>
        <end position="46"/>
    </location>
</feature>
<feature type="binding site" evidence="11">
    <location>
        <position position="263"/>
    </location>
    <ligand>
        <name>Zn(2+)</name>
        <dbReference type="ChEBI" id="CHEBI:29105"/>
    </ligand>
</feature>
<feature type="binding site" evidence="11">
    <location>
        <position position="164"/>
    </location>
    <ligand>
        <name>Zn(2+)</name>
        <dbReference type="ChEBI" id="CHEBI:29105"/>
    </ligand>
</feature>
<keyword evidence="3" id="KW-0597">Phosphoprotein</keyword>
<feature type="active site" description="Proton acceptor" evidence="11">
    <location>
        <position position="153"/>
    </location>
</feature>
<evidence type="ECO:0000256" key="12">
    <source>
        <dbReference type="SAM" id="MobiDB-lite"/>
    </source>
</evidence>
<evidence type="ECO:0000313" key="15">
    <source>
        <dbReference type="Proteomes" id="UP000054558"/>
    </source>
</evidence>
<feature type="region of interest" description="Disordered" evidence="12">
    <location>
        <begin position="497"/>
        <end position="516"/>
    </location>
</feature>
<dbReference type="GO" id="GO:0070403">
    <property type="term" value="F:NAD+ binding"/>
    <property type="evidence" value="ECO:0007669"/>
    <property type="project" value="InterPro"/>
</dbReference>
<dbReference type="InterPro" id="IPR026590">
    <property type="entry name" value="Ssirtuin_cat_dom"/>
</dbReference>
<evidence type="ECO:0000256" key="4">
    <source>
        <dbReference type="ARBA" id="ARBA00022679"/>
    </source>
</evidence>
<dbReference type="InterPro" id="IPR003000">
    <property type="entry name" value="Sirtuin"/>
</dbReference>
<dbReference type="PANTHER" id="PTHR11085:SF1">
    <property type="entry name" value="NAD-DEPENDENT PROTEIN DEACETYLASE SIRTUIN-7"/>
    <property type="match status" value="1"/>
</dbReference>
<keyword evidence="5 11" id="KW-0479">Metal-binding</keyword>
<dbReference type="FunFam" id="3.40.50.1220:FF:000038">
    <property type="entry name" value="NAD-dependent protein deacetylase sirtuin-6 isoform X2"/>
    <property type="match status" value="1"/>
</dbReference>
<evidence type="ECO:0000256" key="10">
    <source>
        <dbReference type="ARBA" id="ARBA00043038"/>
    </source>
</evidence>
<evidence type="ECO:0000256" key="11">
    <source>
        <dbReference type="PROSITE-ProRule" id="PRU00236"/>
    </source>
</evidence>
<dbReference type="PANTHER" id="PTHR11085">
    <property type="entry name" value="NAD-DEPENDENT PROTEIN DEACYLASE SIRTUIN-5, MITOCHONDRIAL-RELATED"/>
    <property type="match status" value="1"/>
</dbReference>
<keyword evidence="15" id="KW-1185">Reference proteome</keyword>
<sequence>MEQRTAEQLALLVQHKDLAAQITDSMEASRQRKRMKAEREKEVEDPPEVLEAKLRQLADIIKSSDRVVFHTGAGLSTAAGIPDFRGPQGVWTLQKKGQMAGMNMRYEEARPTQAHIIIAEMVRRQLISHVVTQNVDGLLLRAGVPADRLSELHGCVYTERCPSCGRSYQRGYDVTAANGTAFRRHSTGRTCDGLAQLGGATSAEQVSAASEGLRASENERRGGSYVRTGGEKEEEARGKEGDNRRARLREDSEGPAQGVGQRCEDGFASRLETNIDTGSEPPVAETAADCSVESKASEATGAGGSDGHERNFELRERGCKSEPGESTPWACCPGEPGVEENKSDQGKEDGATVQRCGAQLRDTIVHFGERLDENTLRTAREASDGADVAVVLGTSLKVPPASTLPGLAKTVIIINLQWTAKDKKAALKINGRCEDVMGRLAQLLNIAVPEYDIRKDPNLCRGLCSSQIRPAVPPGALGNTQGKVEEGAVAKGAALKKRRVRQTESRGRAAFPRPVL</sequence>
<keyword evidence="6 11" id="KW-0862">Zinc</keyword>
<feature type="binding site" evidence="11">
    <location>
        <position position="161"/>
    </location>
    <ligand>
        <name>Zn(2+)</name>
        <dbReference type="ChEBI" id="CHEBI:29105"/>
    </ligand>
</feature>
<dbReference type="EC" id="2.3.1.286" evidence="2"/>
<comment type="similarity">
    <text evidence="8">Belongs to the sirtuin family. Class IV subfamily.</text>
</comment>